<protein>
    <recommendedName>
        <fullName evidence="9">Aquaporin</fullName>
    </recommendedName>
</protein>
<dbReference type="Gene3D" id="1.20.1080.10">
    <property type="entry name" value="Glycerol uptake facilitator protein"/>
    <property type="match status" value="1"/>
</dbReference>
<evidence type="ECO:0000256" key="6">
    <source>
        <dbReference type="SAM" id="MobiDB-lite"/>
    </source>
</evidence>
<keyword evidence="4" id="KW-1133">Transmembrane helix</keyword>
<organism evidence="7 8">
    <name type="scientific">Phytophthora kernoviae</name>
    <dbReference type="NCBI Taxonomy" id="325452"/>
    <lineage>
        <taxon>Eukaryota</taxon>
        <taxon>Sar</taxon>
        <taxon>Stramenopiles</taxon>
        <taxon>Oomycota</taxon>
        <taxon>Peronosporomycetes</taxon>
        <taxon>Peronosporales</taxon>
        <taxon>Peronosporaceae</taxon>
        <taxon>Phytophthora</taxon>
    </lineage>
</organism>
<reference evidence="7 8" key="1">
    <citation type="submission" date="2018-07" db="EMBL/GenBank/DDBJ databases">
        <title>Genome sequencing of oomycete isolates from Chile give support for New Zealand origin for Phytophthora kernoviae and make available the first Nothophytophthora sp. genome.</title>
        <authorList>
            <person name="Studholme D.J."/>
            <person name="Sanfuentes E."/>
            <person name="Panda P."/>
            <person name="Hill R."/>
            <person name="Sambles C."/>
            <person name="Grant M."/>
            <person name="Williams N.M."/>
            <person name="Mcdougal R.L."/>
        </authorList>
    </citation>
    <scope>NUCLEOTIDE SEQUENCE [LARGE SCALE GENOMIC DNA]</scope>
    <source>
        <strain evidence="7">Chile7</strain>
    </source>
</reference>
<keyword evidence="5" id="KW-0472">Membrane</keyword>
<dbReference type="Proteomes" id="UP000284657">
    <property type="component" value="Unassembled WGS sequence"/>
</dbReference>
<dbReference type="GO" id="GO:0005886">
    <property type="term" value="C:plasma membrane"/>
    <property type="evidence" value="ECO:0007669"/>
    <property type="project" value="TreeGrafter"/>
</dbReference>
<dbReference type="InterPro" id="IPR050363">
    <property type="entry name" value="MIP/Aquaporin"/>
</dbReference>
<proteinExistence type="predicted"/>
<dbReference type="PANTHER" id="PTHR43829">
    <property type="entry name" value="AQUAPORIN OR AQUAGLYCEROPORIN RELATED"/>
    <property type="match status" value="1"/>
</dbReference>
<dbReference type="GO" id="GO:0015250">
    <property type="term" value="F:water channel activity"/>
    <property type="evidence" value="ECO:0007669"/>
    <property type="project" value="TreeGrafter"/>
</dbReference>
<comment type="caution">
    <text evidence="7">The sequence shown here is derived from an EMBL/GenBank/DDBJ whole genome shotgun (WGS) entry which is preliminary data.</text>
</comment>
<feature type="compositionally biased region" description="Polar residues" evidence="6">
    <location>
        <begin position="1"/>
        <end position="22"/>
    </location>
</feature>
<feature type="non-terminal residue" evidence="7">
    <location>
        <position position="100"/>
    </location>
</feature>
<keyword evidence="2" id="KW-0813">Transport</keyword>
<evidence type="ECO:0000313" key="8">
    <source>
        <dbReference type="Proteomes" id="UP000284657"/>
    </source>
</evidence>
<dbReference type="InterPro" id="IPR023271">
    <property type="entry name" value="Aquaporin-like"/>
</dbReference>
<evidence type="ECO:0000256" key="4">
    <source>
        <dbReference type="ARBA" id="ARBA00022989"/>
    </source>
</evidence>
<evidence type="ECO:0000313" key="7">
    <source>
        <dbReference type="EMBL" id="RLN44964.1"/>
    </source>
</evidence>
<gene>
    <name evidence="7" type="ORF">BBJ29_010127</name>
</gene>
<comment type="subcellular location">
    <subcellularLocation>
        <location evidence="1">Membrane</location>
        <topology evidence="1">Multi-pass membrane protein</topology>
    </subcellularLocation>
</comment>
<dbReference type="PANTHER" id="PTHR43829:SF9">
    <property type="entry name" value="AQUAPORIN-9"/>
    <property type="match status" value="1"/>
</dbReference>
<accession>A0A3R7KBE7</accession>
<dbReference type="AlphaFoldDB" id="A0A3R7KBE7"/>
<evidence type="ECO:0000256" key="5">
    <source>
        <dbReference type="ARBA" id="ARBA00023136"/>
    </source>
</evidence>
<evidence type="ECO:0000256" key="2">
    <source>
        <dbReference type="ARBA" id="ARBA00022448"/>
    </source>
</evidence>
<evidence type="ECO:0000256" key="3">
    <source>
        <dbReference type="ARBA" id="ARBA00022692"/>
    </source>
</evidence>
<dbReference type="SUPFAM" id="SSF81338">
    <property type="entry name" value="Aquaporin-like"/>
    <property type="match status" value="1"/>
</dbReference>
<sequence length="100" mass="10896">MAPQSSNEDVNLAPASSTQTNDDLVDKIENGYAGMPDTPKVNSIVPVERKGLYRFAVNSVHLRECFAEFLGTFVMIVFGMGVNNQVTNSQDANGTWLSIN</sequence>
<dbReference type="EMBL" id="MBAD02002746">
    <property type="protein sequence ID" value="RLN44964.1"/>
    <property type="molecule type" value="Genomic_DNA"/>
</dbReference>
<keyword evidence="3" id="KW-0812">Transmembrane</keyword>
<evidence type="ECO:0000256" key="1">
    <source>
        <dbReference type="ARBA" id="ARBA00004141"/>
    </source>
</evidence>
<evidence type="ECO:0008006" key="9">
    <source>
        <dbReference type="Google" id="ProtNLM"/>
    </source>
</evidence>
<name>A0A3R7KBE7_9STRA</name>
<dbReference type="GO" id="GO:0015254">
    <property type="term" value="F:glycerol channel activity"/>
    <property type="evidence" value="ECO:0007669"/>
    <property type="project" value="TreeGrafter"/>
</dbReference>
<feature type="region of interest" description="Disordered" evidence="6">
    <location>
        <begin position="1"/>
        <end position="25"/>
    </location>
</feature>